<dbReference type="Gene3D" id="3.30.160.60">
    <property type="entry name" value="Classic Zinc Finger"/>
    <property type="match status" value="1"/>
</dbReference>
<name>A0AA84ZR00_9TREM</name>
<dbReference type="PANTHER" id="PTHR11088:SF89">
    <property type="entry name" value="TRNA DIMETHYLALLYLTRANSFERASE"/>
    <property type="match status" value="1"/>
</dbReference>
<dbReference type="GO" id="GO:0052381">
    <property type="term" value="F:tRNA dimethylallyltransferase activity"/>
    <property type="evidence" value="ECO:0007669"/>
    <property type="project" value="InterPro"/>
</dbReference>
<evidence type="ECO:0000313" key="8">
    <source>
        <dbReference type="WBParaSite" id="SMRG1_43130.2"/>
    </source>
</evidence>
<dbReference type="InterPro" id="IPR039657">
    <property type="entry name" value="Dimethylallyltransferase"/>
</dbReference>
<dbReference type="SUPFAM" id="SSF52540">
    <property type="entry name" value="P-loop containing nucleoside triphosphate hydrolases"/>
    <property type="match status" value="2"/>
</dbReference>
<dbReference type="Proteomes" id="UP000050790">
    <property type="component" value="Unassembled WGS sequence"/>
</dbReference>
<dbReference type="GO" id="GO:0006400">
    <property type="term" value="P:tRNA modification"/>
    <property type="evidence" value="ECO:0007669"/>
    <property type="project" value="TreeGrafter"/>
</dbReference>
<dbReference type="InterPro" id="IPR027417">
    <property type="entry name" value="P-loop_NTPase"/>
</dbReference>
<sequence>MFFVPKFAFSSRLFLLHMFGQSCYFSSRRQLPVIAICGATGTGKSKLAVSLANVFGGEVVNFDALQLYSGLDIATNKISHVECLGVPHHLIGIYPPEFGHRYDVHSYRDICLPLIENIRYIRKKLPILVGGTHYYLEAILWQDFLASKRTIFDATSEFDSEVSFGHPLECYDLLRTLKPDVAARLHPNNVRKVKKALLDVLKGSIQTKTQTELNENIENVDLGKQVLNRSIKPRYPGESLILWLDCASDVLNTQLNKRVNIMLDSGLVDELDTFLDKVNVLPHRFSETETPDTPDIAKRTRVEKLRALFAQELESVSDPMTRRGLLQSIGLKEFSDYLALLPEERDTIEANTLLKQATENVKTATRQYARRQVSWIRNRFLRRPIEGSIPVYRIDVTDFLNSESQDIWTKTIIAPTVRLVYNELIKKDDLLFENLKNNDYLKSLLEICPENSCLKEESLILPKSFTESKNNNNNSPFICSICSNRIFTQIDGWEAHLNSRSHRKRATKYKKRLLIEKAMKNLSS</sequence>
<dbReference type="WBParaSite" id="SMRG1_43130.2">
    <property type="protein sequence ID" value="SMRG1_43130.2"/>
    <property type="gene ID" value="SMRG1_43130"/>
</dbReference>
<evidence type="ECO:0000256" key="5">
    <source>
        <dbReference type="SAM" id="SignalP"/>
    </source>
</evidence>
<dbReference type="AlphaFoldDB" id="A0AA84ZR00"/>
<evidence type="ECO:0000313" key="9">
    <source>
        <dbReference type="WBParaSite" id="SMRG1_43130.3"/>
    </source>
</evidence>
<accession>A0AA84ZR00</accession>
<evidence type="ECO:0000313" key="6">
    <source>
        <dbReference type="Proteomes" id="UP000050790"/>
    </source>
</evidence>
<evidence type="ECO:0000256" key="4">
    <source>
        <dbReference type="ARBA" id="ARBA00022840"/>
    </source>
</evidence>
<keyword evidence="4" id="KW-0067">ATP-binding</keyword>
<dbReference type="Gene3D" id="3.40.50.300">
    <property type="entry name" value="P-loop containing nucleotide triphosphate hydrolases"/>
    <property type="match status" value="1"/>
</dbReference>
<dbReference type="Pfam" id="PF01715">
    <property type="entry name" value="IPPT"/>
    <property type="match status" value="1"/>
</dbReference>
<keyword evidence="2" id="KW-0808">Transferase</keyword>
<keyword evidence="5" id="KW-0732">Signal</keyword>
<comment type="similarity">
    <text evidence="1">Belongs to the IPP transferase family.</text>
</comment>
<dbReference type="WBParaSite" id="SMRG1_43130.3">
    <property type="protein sequence ID" value="SMRG1_43130.3"/>
    <property type="gene ID" value="SMRG1_43130"/>
</dbReference>
<dbReference type="WBParaSite" id="SMRG1_43130.1">
    <property type="protein sequence ID" value="SMRG1_43130.1"/>
    <property type="gene ID" value="SMRG1_43130"/>
</dbReference>
<feature type="chain" id="PRO_5041589277" description="tRNA dimethylallyltransferase" evidence="5">
    <location>
        <begin position="23"/>
        <end position="524"/>
    </location>
</feature>
<dbReference type="InterPro" id="IPR018022">
    <property type="entry name" value="IPT"/>
</dbReference>
<dbReference type="PROSITE" id="PS51257">
    <property type="entry name" value="PROKAR_LIPOPROTEIN"/>
    <property type="match status" value="1"/>
</dbReference>
<evidence type="ECO:0000256" key="1">
    <source>
        <dbReference type="ARBA" id="ARBA00005842"/>
    </source>
</evidence>
<proteinExistence type="inferred from homology"/>
<evidence type="ECO:0000256" key="2">
    <source>
        <dbReference type="ARBA" id="ARBA00022679"/>
    </source>
</evidence>
<evidence type="ECO:0008006" key="10">
    <source>
        <dbReference type="Google" id="ProtNLM"/>
    </source>
</evidence>
<protein>
    <recommendedName>
        <fullName evidence="10">tRNA dimethylallyltransferase</fullName>
    </recommendedName>
</protein>
<reference evidence="7 8" key="1">
    <citation type="submission" date="2023-11" db="UniProtKB">
        <authorList>
            <consortium name="WormBaseParasite"/>
        </authorList>
    </citation>
    <scope>IDENTIFICATION</scope>
</reference>
<evidence type="ECO:0000256" key="3">
    <source>
        <dbReference type="ARBA" id="ARBA00022741"/>
    </source>
</evidence>
<dbReference type="GO" id="GO:0005524">
    <property type="term" value="F:ATP binding"/>
    <property type="evidence" value="ECO:0007669"/>
    <property type="project" value="UniProtKB-KW"/>
</dbReference>
<evidence type="ECO:0000313" key="7">
    <source>
        <dbReference type="WBParaSite" id="SMRG1_43130.1"/>
    </source>
</evidence>
<dbReference type="GO" id="GO:0005739">
    <property type="term" value="C:mitochondrion"/>
    <property type="evidence" value="ECO:0007669"/>
    <property type="project" value="TreeGrafter"/>
</dbReference>
<dbReference type="PANTHER" id="PTHR11088">
    <property type="entry name" value="TRNA DIMETHYLALLYLTRANSFERASE"/>
    <property type="match status" value="1"/>
</dbReference>
<keyword evidence="3" id="KW-0547">Nucleotide-binding</keyword>
<dbReference type="HAMAP" id="MF_00185">
    <property type="entry name" value="IPP_trans"/>
    <property type="match status" value="1"/>
</dbReference>
<feature type="signal peptide" evidence="5">
    <location>
        <begin position="1"/>
        <end position="22"/>
    </location>
</feature>
<organism evidence="6 9">
    <name type="scientific">Schistosoma margrebowiei</name>
    <dbReference type="NCBI Taxonomy" id="48269"/>
    <lineage>
        <taxon>Eukaryota</taxon>
        <taxon>Metazoa</taxon>
        <taxon>Spiralia</taxon>
        <taxon>Lophotrochozoa</taxon>
        <taxon>Platyhelminthes</taxon>
        <taxon>Trematoda</taxon>
        <taxon>Digenea</taxon>
        <taxon>Strigeidida</taxon>
        <taxon>Schistosomatoidea</taxon>
        <taxon>Schistosomatidae</taxon>
        <taxon>Schistosoma</taxon>
    </lineage>
</organism>